<name>A0A6L9EE60_9FLAO</name>
<dbReference type="InterPro" id="IPR007492">
    <property type="entry name" value="LytTR_DNA-bd_dom"/>
</dbReference>
<dbReference type="RefSeq" id="WP_161436043.1">
    <property type="nucleotide sequence ID" value="NZ_WXYO01000006.1"/>
</dbReference>
<comment type="caution">
    <text evidence="2">The sequence shown here is derived from an EMBL/GenBank/DDBJ whole genome shotgun (WGS) entry which is preliminary data.</text>
</comment>
<evidence type="ECO:0000259" key="1">
    <source>
        <dbReference type="PROSITE" id="PS50930"/>
    </source>
</evidence>
<organism evidence="2 3">
    <name type="scientific">Poritiphilus flavus</name>
    <dbReference type="NCBI Taxonomy" id="2697053"/>
    <lineage>
        <taxon>Bacteria</taxon>
        <taxon>Pseudomonadati</taxon>
        <taxon>Bacteroidota</taxon>
        <taxon>Flavobacteriia</taxon>
        <taxon>Flavobacteriales</taxon>
        <taxon>Flavobacteriaceae</taxon>
        <taxon>Poritiphilus</taxon>
    </lineage>
</organism>
<dbReference type="Proteomes" id="UP000475249">
    <property type="component" value="Unassembled WGS sequence"/>
</dbReference>
<reference evidence="2 3" key="1">
    <citation type="submission" date="2020-01" db="EMBL/GenBank/DDBJ databases">
        <title>Bacteria diversity of Porities sp.</title>
        <authorList>
            <person name="Wang G."/>
        </authorList>
    </citation>
    <scope>NUCLEOTIDE SEQUENCE [LARGE SCALE GENOMIC DNA]</scope>
    <source>
        <strain evidence="2 3">R33</strain>
    </source>
</reference>
<dbReference type="Pfam" id="PF04397">
    <property type="entry name" value="LytTR"/>
    <property type="match status" value="1"/>
</dbReference>
<dbReference type="GO" id="GO:0003677">
    <property type="term" value="F:DNA binding"/>
    <property type="evidence" value="ECO:0007669"/>
    <property type="project" value="InterPro"/>
</dbReference>
<gene>
    <name evidence="2" type="ORF">GTQ38_13360</name>
</gene>
<evidence type="ECO:0000313" key="2">
    <source>
        <dbReference type="EMBL" id="NAS12997.1"/>
    </source>
</evidence>
<feature type="domain" description="HTH LytTR-type" evidence="1">
    <location>
        <begin position="1"/>
        <end position="75"/>
    </location>
</feature>
<sequence length="94" mass="11040">MIEKQESLFVKSSENYVEIFYEKEHDIQHETFRNTLGEISRQAAFLRQCHRSYLVNISNIKMVKGNSQNAKIEFHQHGLDTSKIVDQYTMDTTA</sequence>
<dbReference type="Gene3D" id="2.40.50.1020">
    <property type="entry name" value="LytTr DNA-binding domain"/>
    <property type="match status" value="1"/>
</dbReference>
<evidence type="ECO:0000313" key="3">
    <source>
        <dbReference type="Proteomes" id="UP000475249"/>
    </source>
</evidence>
<keyword evidence="3" id="KW-1185">Reference proteome</keyword>
<protein>
    <recommendedName>
        <fullName evidence="1">HTH LytTR-type domain-containing protein</fullName>
    </recommendedName>
</protein>
<proteinExistence type="predicted"/>
<dbReference type="PROSITE" id="PS50930">
    <property type="entry name" value="HTH_LYTTR"/>
    <property type="match status" value="1"/>
</dbReference>
<accession>A0A6L9EE60</accession>
<dbReference type="AlphaFoldDB" id="A0A6L9EE60"/>
<dbReference type="EMBL" id="WXYO01000006">
    <property type="protein sequence ID" value="NAS12997.1"/>
    <property type="molecule type" value="Genomic_DNA"/>
</dbReference>